<accession>A0ABT8KQD3</accession>
<sequence length="932" mass="104348">MKLIYKCLSVLITIIFLGTFELYATHIRAGEIIVERISTQSLTFRITIIGYTDTGSTVQFGGGRLQFGDGIEVDIDTENDFNTKEDLGDMIALNIFVIEHTYQAPGEYVLRFQEFNRNAGILNMANSVETPFYVETKILIDPFLGLNNSPQLLIPPIDRAATGATFFHNPGAFDPDGDSLSYRIVIPKQDIDREVGAYTFPNDARHYVGLDFERANEAQTGRPTYTLNSLNGDLIWDAPGQAGEYNIAFVVEEWRKIGDTWFQMGYVTRDMQIIVEETDNERPELIIPKDTCVVAGTLLEEIIQGQDPDGHNIILESFGGVYELTSSPASFSPDPPIVQSSPGLLNFTWQTNCFHVRQRPYEIQFKVKDDPPPLNRPSLVRFETWNVTVIGPPPEGLAAAVQPGRAIQLNWDAYNCSNASVMQIYRRVDEFNYEPGPCETGIPANSGYELIGTVDITEASFLDDNNGDGLDPGANYCYRLVAVFPQPGGGESIVSEEVCAEIAADAPVITNVDITNTGTNDGTIWVRWTSPLDADPVNFPPPYRYEVARANDFEGNNGLTVVTSTTDTTFTDTGLNTRDEVFNYRIYLYDANDVLVDSSATASTVRLELEPFLGGIELNWSAEVPWSNNVQDFAYHYIYRNRVNNGNPDQLVLIDSVNVLNTGFNYLDEGQNNNVPLEEELEYCYFVTTQGSYGNDRIIEPLLNKSQIICAQPNDTIPPCTPVNLTLASCEEILQDLPCNVNFYSNTISWMMSNASECDLDIRSYNVYFAETLDSEFQLLANVTDTFYVHQDLQFIGGCYRVAAVDRSNNESEISEPVCQTLDAGCLVYELPNVFTPNSDGDNDTFKAFDTQGKCPRFVESVIFTVYNRYGKKLYTNENIGENDIFINWPGTTQDGKVLGTGVYYYEAEVRFRTFDPKVATRKMNGWIHLIK</sequence>
<protein>
    <submittedName>
        <fullName evidence="1">Gliding motility-associated C-terminal domain-containing protein</fullName>
    </submittedName>
</protein>
<dbReference type="InterPro" id="IPR036116">
    <property type="entry name" value="FN3_sf"/>
</dbReference>
<gene>
    <name evidence="1" type="ORF">QQ008_16340</name>
</gene>
<dbReference type="EMBL" id="JAUJEA010000005">
    <property type="protein sequence ID" value="MDN5202960.1"/>
    <property type="molecule type" value="Genomic_DNA"/>
</dbReference>
<dbReference type="Proteomes" id="UP001172082">
    <property type="component" value="Unassembled WGS sequence"/>
</dbReference>
<dbReference type="SUPFAM" id="SSF49265">
    <property type="entry name" value="Fibronectin type III"/>
    <property type="match status" value="1"/>
</dbReference>
<dbReference type="Pfam" id="PF13585">
    <property type="entry name" value="CHU_C"/>
    <property type="match status" value="1"/>
</dbReference>
<keyword evidence="2" id="KW-1185">Reference proteome</keyword>
<evidence type="ECO:0000313" key="2">
    <source>
        <dbReference type="Proteomes" id="UP001172082"/>
    </source>
</evidence>
<organism evidence="1 2">
    <name type="scientific">Splendidivirga corallicola</name>
    <dbReference type="NCBI Taxonomy" id="3051826"/>
    <lineage>
        <taxon>Bacteria</taxon>
        <taxon>Pseudomonadati</taxon>
        <taxon>Bacteroidota</taxon>
        <taxon>Cytophagia</taxon>
        <taxon>Cytophagales</taxon>
        <taxon>Splendidivirgaceae</taxon>
        <taxon>Splendidivirga</taxon>
    </lineage>
</organism>
<dbReference type="InterPro" id="IPR013783">
    <property type="entry name" value="Ig-like_fold"/>
</dbReference>
<evidence type="ECO:0000313" key="1">
    <source>
        <dbReference type="EMBL" id="MDN5202960.1"/>
    </source>
</evidence>
<comment type="caution">
    <text evidence="1">The sequence shown here is derived from an EMBL/GenBank/DDBJ whole genome shotgun (WGS) entry which is preliminary data.</text>
</comment>
<dbReference type="RefSeq" id="WP_346752979.1">
    <property type="nucleotide sequence ID" value="NZ_JAUJEA010000005.1"/>
</dbReference>
<proteinExistence type="predicted"/>
<name>A0ABT8KQD3_9BACT</name>
<reference evidence="1" key="1">
    <citation type="submission" date="2023-06" db="EMBL/GenBank/DDBJ databases">
        <title>Genomic of Parafulvivirga corallium.</title>
        <authorList>
            <person name="Wang G."/>
        </authorList>
    </citation>
    <scope>NUCLEOTIDE SEQUENCE</scope>
    <source>
        <strain evidence="1">BMA10</strain>
    </source>
</reference>
<dbReference type="Gene3D" id="2.60.40.10">
    <property type="entry name" value="Immunoglobulins"/>
    <property type="match status" value="3"/>
</dbReference>